<reference evidence="4" key="1">
    <citation type="submission" date="2019-06" db="EMBL/GenBank/DDBJ databases">
        <authorList>
            <person name="Murdoch R.W."/>
            <person name="Fathepure B."/>
        </authorList>
    </citation>
    <scope>NUCLEOTIDE SEQUENCE</scope>
</reference>
<evidence type="ECO:0000313" key="4">
    <source>
        <dbReference type="EMBL" id="QEA04117.1"/>
    </source>
</evidence>
<dbReference type="InterPro" id="IPR050709">
    <property type="entry name" value="Biotin_Carboxyl_Carrier/Decarb"/>
</dbReference>
<evidence type="ECO:0000256" key="2">
    <source>
        <dbReference type="ARBA" id="ARBA00023267"/>
    </source>
</evidence>
<evidence type="ECO:0000259" key="3">
    <source>
        <dbReference type="PROSITE" id="PS50968"/>
    </source>
</evidence>
<accession>A0A5B8RBQ7</accession>
<dbReference type="NCBIfam" id="NF005457">
    <property type="entry name" value="PRK07051.1"/>
    <property type="match status" value="1"/>
</dbReference>
<dbReference type="InterPro" id="IPR011053">
    <property type="entry name" value="Single_hybrid_motif"/>
</dbReference>
<organism evidence="4">
    <name type="scientific">uncultured organism</name>
    <dbReference type="NCBI Taxonomy" id="155900"/>
    <lineage>
        <taxon>unclassified sequences</taxon>
        <taxon>environmental samples</taxon>
    </lineage>
</organism>
<dbReference type="InterPro" id="IPR000089">
    <property type="entry name" value="Biotin_lipoyl"/>
</dbReference>
<dbReference type="CDD" id="cd06850">
    <property type="entry name" value="biotinyl_domain"/>
    <property type="match status" value="1"/>
</dbReference>
<dbReference type="Pfam" id="PF00364">
    <property type="entry name" value="Biotin_lipoyl"/>
    <property type="match status" value="1"/>
</dbReference>
<name>A0A5B8RBQ7_9ZZZZ</name>
<sequence>MAEHTVEAQLPGVFYRRPSPEAEPFVAEGDTVTADDTVGLIELMKSYHEIKAGVAGTVKSFLVDNEGDVDPGQGLVVIESN</sequence>
<keyword evidence="2" id="KW-0092">Biotin</keyword>
<dbReference type="PANTHER" id="PTHR45266">
    <property type="entry name" value="OXALOACETATE DECARBOXYLASE ALPHA CHAIN"/>
    <property type="match status" value="1"/>
</dbReference>
<dbReference type="InterPro" id="IPR001249">
    <property type="entry name" value="AcCoA_biotinCC"/>
</dbReference>
<dbReference type="PRINTS" id="PR01071">
    <property type="entry name" value="ACOABIOTINCC"/>
</dbReference>
<dbReference type="GO" id="GO:0003989">
    <property type="term" value="F:acetyl-CoA carboxylase activity"/>
    <property type="evidence" value="ECO:0007669"/>
    <property type="project" value="InterPro"/>
</dbReference>
<dbReference type="SUPFAM" id="SSF51230">
    <property type="entry name" value="Single hybrid motif"/>
    <property type="match status" value="1"/>
</dbReference>
<dbReference type="PROSITE" id="PS50968">
    <property type="entry name" value="BIOTINYL_LIPOYL"/>
    <property type="match status" value="1"/>
</dbReference>
<protein>
    <recommendedName>
        <fullName evidence="1">Biotin carboxyl carrier protein of acetyl-CoA carboxylase</fullName>
    </recommendedName>
</protein>
<dbReference type="GO" id="GO:0006633">
    <property type="term" value="P:fatty acid biosynthetic process"/>
    <property type="evidence" value="ECO:0007669"/>
    <property type="project" value="InterPro"/>
</dbReference>
<feature type="domain" description="Lipoyl-binding" evidence="3">
    <location>
        <begin position="1"/>
        <end position="79"/>
    </location>
</feature>
<gene>
    <name evidence="4" type="primary">accB_1</name>
    <name evidence="4" type="ORF">KBTEX_00420</name>
</gene>
<evidence type="ECO:0000256" key="1">
    <source>
        <dbReference type="ARBA" id="ARBA00017562"/>
    </source>
</evidence>
<dbReference type="EMBL" id="MN079080">
    <property type="protein sequence ID" value="QEA04117.1"/>
    <property type="molecule type" value="Genomic_DNA"/>
</dbReference>
<dbReference type="AlphaFoldDB" id="A0A5B8RBQ7"/>
<dbReference type="Gene3D" id="2.40.50.100">
    <property type="match status" value="1"/>
</dbReference>
<dbReference type="PANTHER" id="PTHR45266:SF3">
    <property type="entry name" value="OXALOACETATE DECARBOXYLASE ALPHA CHAIN"/>
    <property type="match status" value="1"/>
</dbReference>
<proteinExistence type="predicted"/>